<dbReference type="Pfam" id="PF25954">
    <property type="entry name" value="Beta-barrel_RND_2"/>
    <property type="match status" value="1"/>
</dbReference>
<feature type="transmembrane region" description="Helical" evidence="2">
    <location>
        <begin position="1023"/>
        <end position="1046"/>
    </location>
</feature>
<keyword evidence="6" id="KW-1185">Reference proteome</keyword>
<dbReference type="PANTHER" id="PTHR32063:SF8">
    <property type="entry name" value="CATION EFFLUX PROTEIN"/>
    <property type="match status" value="1"/>
</dbReference>
<keyword evidence="2" id="KW-0812">Transmembrane</keyword>
<sequence length="1452" mass="157686">MYQLIRTALRQPISIMVVVIGILFFSILSIRSIPVDIFPNLDLPTIYVVQPYGGMAPDQMDGFIATRYQDHFLYVSGIRDVDVKTIQGLSLIKLSFYPGTDMAQAAAEVANNVSRAKAYMPEGTVPPQVVRFDASSVPIGQMVFESSSRSLNEIQDFASSRVRPMFSRIEGVSSPPPFGGNQRTIVIRVDPERIRSYHLTPEEIIKSIITNNQPSPAGNIRIGDRTLMTPVNSLIKKPEDFLNIPIRTGAGPTVFIRDVGTVEDGADVTVSYALINGRRAVYIPVVKKSDASTLDVVNNIRAALPQLRNAVPEDVKISYEFDQSVYVTNSLKSLVTEGILGALLTGLMVLLFLRDWRSVIIVIVTIPISILSAVILMNLFGQTINIMTLSGLALAIGVLVDQATVTIENIHQHQEMGKPKEQAIWDACKEIAFPEFLILLAILAVFAPSFVMSGIPRSMFLPLSLAVGFAMIASFLLSQTLVPVLANWLLKDNPHHEGPTLALDKREIDNVIKEGAHPSLPVKGFEKFKLKYIDFLSGIMRKGKLVVPVYLVAAVVLIVGGFFLIGTDILPKANSHQFQMRLRIADGTRVERTEQATLKVLDLIKSEVGKEHVEISSAYVGTVPSSYGTSNIFVFNSGPHEAVLQVSLHEDFPVKMDALKEKLRERIGKEIPSLKISFEPIELVDKIMSQGASTPIEVSVAAKDVEEAGRFAKKIQKEMQHIAFLRDVQIAQPLDYPVLNVEINRERAGQLGITSTQVARSMVAATSSSRFTDKNLWLDDAKGLAYQVQVQIPEYQMTSIEDIGTIPLKTGVSNPLLADVATFSEKTAPGEYDRAGPNRLVTVTANIHKKDLGAATKAVETAIKDAGEPPRGVLVELKGQSDLLTETLGSLQVGLVIAIVIMFMLLSATYQSFKLSLVVLSTIPAVVVGSIGLLLLSGATLNLQSYMGLIMSVGVSVANAILMVTNAENLRLQLNDSYKAVILAAGSRIRPILMTSIAMIAGMIPMASGLGEGGDQIAPLGQAVIGGLIASTLASLLILPAVFTMVKRKASIQSLSLDPEDPESNFFRNKLQTSISMNTLKSLIIVGTMTFGIMSCNSEAETTDGKAQKEEQAPATEMAVVQSLKPGKQLALPGELKPWNKVSIYPKVKGFVKTVNVDRGTMVRKGQILATLEAPEVLSELSQAKAQLIASEAALHESTTRFQTSSLTYNRLLRTSKTEGAVSLNELDLAKARSVTNSSAVAMAQGNVQAARSYMETKSQLAKYLTVAAPFDGIITERNISPGALVGPGESGAKPLFVLEDNTKLRLTLAIPENVSNAVPSKGEISFTVSASPEKQYKGVYARSSRTLTEENRSMMTEFDVDNRSNELKAGMYAQVMLNTSRTANTLFVPTSAVVYSSEQVFVIREKDKKAEWVPVKRGTVVDTLVEVFGNLHAGDSIVKKASEEFRNGEAL</sequence>
<name>A0A9X1PFW2_9BACT</name>
<dbReference type="InterPro" id="IPR027463">
    <property type="entry name" value="AcrB_DN_DC_subdom"/>
</dbReference>
<evidence type="ECO:0000256" key="2">
    <source>
        <dbReference type="SAM" id="Phobius"/>
    </source>
</evidence>
<proteinExistence type="inferred from homology"/>
<dbReference type="RefSeq" id="WP_234615791.1">
    <property type="nucleotide sequence ID" value="NZ_CP098806.1"/>
</dbReference>
<dbReference type="Pfam" id="PF00873">
    <property type="entry name" value="ACR_tran"/>
    <property type="match status" value="1"/>
</dbReference>
<evidence type="ECO:0000313" key="5">
    <source>
        <dbReference type="EMBL" id="MCF0042953.1"/>
    </source>
</evidence>
<dbReference type="PRINTS" id="PR00702">
    <property type="entry name" value="ACRIFLAVINRP"/>
</dbReference>
<dbReference type="Gene3D" id="2.40.50.100">
    <property type="match status" value="1"/>
</dbReference>
<feature type="transmembrane region" description="Helical" evidence="2">
    <location>
        <begin position="463"/>
        <end position="490"/>
    </location>
</feature>
<accession>A0A9X1PFW2</accession>
<comment type="similarity">
    <text evidence="1">Belongs to the membrane fusion protein (MFP) (TC 8.A.1) family.</text>
</comment>
<evidence type="ECO:0000313" key="6">
    <source>
        <dbReference type="Proteomes" id="UP001139700"/>
    </source>
</evidence>
<evidence type="ECO:0000256" key="1">
    <source>
        <dbReference type="ARBA" id="ARBA00009477"/>
    </source>
</evidence>
<feature type="transmembrane region" description="Helical" evidence="2">
    <location>
        <begin position="334"/>
        <end position="353"/>
    </location>
</feature>
<dbReference type="Gene3D" id="2.40.30.170">
    <property type="match status" value="1"/>
</dbReference>
<dbReference type="NCBIfam" id="TIGR01730">
    <property type="entry name" value="RND_mfp"/>
    <property type="match status" value="1"/>
</dbReference>
<feature type="transmembrane region" description="Helical" evidence="2">
    <location>
        <begin position="945"/>
        <end position="964"/>
    </location>
</feature>
<dbReference type="InterPro" id="IPR006143">
    <property type="entry name" value="RND_pump_MFP"/>
</dbReference>
<dbReference type="Gene3D" id="2.40.420.20">
    <property type="match status" value="1"/>
</dbReference>
<dbReference type="InterPro" id="IPR001036">
    <property type="entry name" value="Acrflvin-R"/>
</dbReference>
<evidence type="ECO:0000259" key="3">
    <source>
        <dbReference type="Pfam" id="PF25954"/>
    </source>
</evidence>
<gene>
    <name evidence="5" type="ORF">LXM24_22815</name>
</gene>
<dbReference type="GO" id="GO:0042910">
    <property type="term" value="F:xenobiotic transmembrane transporter activity"/>
    <property type="evidence" value="ECO:0007669"/>
    <property type="project" value="TreeGrafter"/>
</dbReference>
<dbReference type="GO" id="GO:0005886">
    <property type="term" value="C:plasma membrane"/>
    <property type="evidence" value="ECO:0007669"/>
    <property type="project" value="TreeGrafter"/>
</dbReference>
<evidence type="ECO:0000259" key="4">
    <source>
        <dbReference type="Pfam" id="PF25973"/>
    </source>
</evidence>
<dbReference type="Gene3D" id="3.30.70.1440">
    <property type="entry name" value="Multidrug efflux transporter AcrB pore domain"/>
    <property type="match status" value="1"/>
</dbReference>
<organism evidence="5 6">
    <name type="scientific">Dyadobacter fanqingshengii</name>
    <dbReference type="NCBI Taxonomy" id="2906443"/>
    <lineage>
        <taxon>Bacteria</taxon>
        <taxon>Pseudomonadati</taxon>
        <taxon>Bacteroidota</taxon>
        <taxon>Cytophagia</taxon>
        <taxon>Cytophagales</taxon>
        <taxon>Spirosomataceae</taxon>
        <taxon>Dyadobacter</taxon>
    </lineage>
</organism>
<dbReference type="SUPFAM" id="SSF82693">
    <property type="entry name" value="Multidrug efflux transporter AcrB pore domain, PN1, PN2, PC1 and PC2 subdomains"/>
    <property type="match status" value="2"/>
</dbReference>
<dbReference type="Gene3D" id="3.30.2090.10">
    <property type="entry name" value="Multidrug efflux transporter AcrB TolC docking domain, DN and DC subdomains"/>
    <property type="match status" value="2"/>
</dbReference>
<keyword evidence="2" id="KW-1133">Transmembrane helix</keyword>
<dbReference type="SUPFAM" id="SSF82714">
    <property type="entry name" value="Multidrug efflux transporter AcrB TolC docking domain, DN and DC subdomains"/>
    <property type="match status" value="2"/>
</dbReference>
<protein>
    <submittedName>
        <fullName evidence="5">Efflux RND transporter permease subunit</fullName>
    </submittedName>
</protein>
<comment type="caution">
    <text evidence="5">The sequence shown here is derived from an EMBL/GenBank/DDBJ whole genome shotgun (WGS) entry which is preliminary data.</text>
</comment>
<reference evidence="5" key="1">
    <citation type="submission" date="2021-12" db="EMBL/GenBank/DDBJ databases">
        <title>Novel species in genus Dyadobacter.</title>
        <authorList>
            <person name="Ma C."/>
        </authorList>
    </citation>
    <scope>NUCLEOTIDE SEQUENCE</scope>
    <source>
        <strain evidence="5">CY399</strain>
    </source>
</reference>
<dbReference type="Pfam" id="PF25973">
    <property type="entry name" value="BSH_CzcB"/>
    <property type="match status" value="1"/>
</dbReference>
<feature type="transmembrane region" description="Helical" evidence="2">
    <location>
        <begin position="431"/>
        <end position="451"/>
    </location>
</feature>
<feature type="transmembrane region" description="Helical" evidence="2">
    <location>
        <begin position="891"/>
        <end position="910"/>
    </location>
</feature>
<dbReference type="Proteomes" id="UP001139700">
    <property type="component" value="Unassembled WGS sequence"/>
</dbReference>
<dbReference type="PANTHER" id="PTHR32063">
    <property type="match status" value="1"/>
</dbReference>
<feature type="transmembrane region" description="Helical" evidence="2">
    <location>
        <begin position="12"/>
        <end position="30"/>
    </location>
</feature>
<feature type="transmembrane region" description="Helical" evidence="2">
    <location>
        <begin position="360"/>
        <end position="380"/>
    </location>
</feature>
<feature type="domain" description="CzcB-like barrel-sandwich hybrid" evidence="4">
    <location>
        <begin position="1142"/>
        <end position="1287"/>
    </location>
</feature>
<dbReference type="InterPro" id="IPR058647">
    <property type="entry name" value="BSH_CzcB-like"/>
</dbReference>
<dbReference type="EMBL" id="JAJTTA010000005">
    <property type="protein sequence ID" value="MCF0042953.1"/>
    <property type="molecule type" value="Genomic_DNA"/>
</dbReference>
<dbReference type="SUPFAM" id="SSF82866">
    <property type="entry name" value="Multidrug efflux transporter AcrB transmembrane domain"/>
    <property type="match status" value="2"/>
</dbReference>
<dbReference type="Gene3D" id="1.10.287.470">
    <property type="entry name" value="Helix hairpin bin"/>
    <property type="match status" value="1"/>
</dbReference>
<feature type="domain" description="CusB-like beta-barrel" evidence="3">
    <location>
        <begin position="1307"/>
        <end position="1381"/>
    </location>
</feature>
<keyword evidence="2" id="KW-0472">Membrane</keyword>
<dbReference type="Gene3D" id="1.20.1640.10">
    <property type="entry name" value="Multidrug efflux transporter AcrB transmembrane domain"/>
    <property type="match status" value="2"/>
</dbReference>
<feature type="transmembrane region" description="Helical" evidence="2">
    <location>
        <begin position="545"/>
        <end position="565"/>
    </location>
</feature>
<dbReference type="Gene3D" id="3.30.70.1320">
    <property type="entry name" value="Multidrug efflux transporter AcrB pore domain like"/>
    <property type="match status" value="1"/>
</dbReference>
<feature type="transmembrane region" description="Helical" evidence="2">
    <location>
        <begin position="917"/>
        <end position="939"/>
    </location>
</feature>
<dbReference type="SUPFAM" id="SSF111369">
    <property type="entry name" value="HlyD-like secretion proteins"/>
    <property type="match status" value="1"/>
</dbReference>
<feature type="transmembrane region" description="Helical" evidence="2">
    <location>
        <begin position="992"/>
        <end position="1011"/>
    </location>
</feature>
<dbReference type="InterPro" id="IPR058792">
    <property type="entry name" value="Beta-barrel_RND_2"/>
</dbReference>
<dbReference type="Gene3D" id="3.30.70.1430">
    <property type="entry name" value="Multidrug efflux transporter AcrB pore domain"/>
    <property type="match status" value="2"/>
</dbReference>